<dbReference type="PATRIC" id="fig|700597.3.peg.2584"/>
<evidence type="ECO:0000256" key="4">
    <source>
        <dbReference type="ARBA" id="ARBA00023027"/>
    </source>
</evidence>
<sequence length="316" mass="32926">MTLWGRRPELVDAINATGVNGDYLPGVQLPDSVRATADPAVAAREADIAVLAVSAQHARPLLEEWRPLWSPSTVFVSLMKGVELGTNRLMSQVIAETTGAGPDRVTVLSGPNLAREIVQRKPAASVVACADHNTAERVQTACHTAYFRPYTNSDIVGCELGGAVKNVIALAVGVTDGMGLGDNAKAALVTRGLAEATRLGVAMGADPLTFAGLAGMGDLVATCSSTLSRNHSFGYRLGEGLTVEEAKKATTQTAEGVASSKAVSALGERYGVELPITAAVVDIIHNGQNPTDVVDALMSRTPKPERFGDRGREAGN</sequence>
<dbReference type="InterPro" id="IPR013328">
    <property type="entry name" value="6PGD_dom2"/>
</dbReference>
<evidence type="ECO:0000256" key="10">
    <source>
        <dbReference type="PIRSR" id="PIRSR000114-2"/>
    </source>
</evidence>
<dbReference type="NCBIfam" id="NF000940">
    <property type="entry name" value="PRK00094.1-2"/>
    <property type="match status" value="1"/>
</dbReference>
<feature type="binding site" evidence="11">
    <location>
        <position position="229"/>
    </location>
    <ligand>
        <name>NAD(+)</name>
        <dbReference type="ChEBI" id="CHEBI:57540"/>
    </ligand>
</feature>
<evidence type="ECO:0000259" key="14">
    <source>
        <dbReference type="Pfam" id="PF01210"/>
    </source>
</evidence>
<comment type="catalytic activity">
    <reaction evidence="8 13">
        <text>sn-glycerol 3-phosphate + NADP(+) = dihydroxyacetone phosphate + NADPH + H(+)</text>
        <dbReference type="Rhea" id="RHEA:11096"/>
        <dbReference type="ChEBI" id="CHEBI:15378"/>
        <dbReference type="ChEBI" id="CHEBI:57597"/>
        <dbReference type="ChEBI" id="CHEBI:57642"/>
        <dbReference type="ChEBI" id="CHEBI:57783"/>
        <dbReference type="ChEBI" id="CHEBI:58349"/>
        <dbReference type="EC" id="1.1.1.94"/>
    </reaction>
</comment>
<dbReference type="AlphaFoldDB" id="G2GAW4"/>
<feature type="binding site" evidence="10">
    <location>
        <begin position="229"/>
        <end position="230"/>
    </location>
    <ligand>
        <name>substrate</name>
    </ligand>
</feature>
<gene>
    <name evidence="8 16" type="primary">gpsA</name>
    <name evidence="16" type="ORF">SZN_13185</name>
</gene>
<dbReference type="EMBL" id="AGBF01000032">
    <property type="protein sequence ID" value="EGX59355.1"/>
    <property type="molecule type" value="Genomic_DNA"/>
</dbReference>
<comment type="function">
    <text evidence="8">Catalyzes the reduction of the glycolytic intermediate dihydroxyacetone phosphate (DHAP) to sn-glycerol 3-phosphate (G3P), the key precursor for phospholipid synthesis.</text>
</comment>
<keyword evidence="17" id="KW-1185">Reference proteome</keyword>
<dbReference type="PANTHER" id="PTHR11728">
    <property type="entry name" value="GLYCEROL-3-PHOSPHATE DEHYDROGENASE"/>
    <property type="match status" value="1"/>
</dbReference>
<feature type="binding site" evidence="10">
    <location>
        <position position="80"/>
    </location>
    <ligand>
        <name>substrate</name>
    </ligand>
</feature>
<evidence type="ECO:0000256" key="3">
    <source>
        <dbReference type="ARBA" id="ARBA00023002"/>
    </source>
</evidence>
<evidence type="ECO:0000313" key="17">
    <source>
        <dbReference type="Proteomes" id="UP000004217"/>
    </source>
</evidence>
<dbReference type="SUPFAM" id="SSF51735">
    <property type="entry name" value="NAD(P)-binding Rossmann-fold domains"/>
    <property type="match status" value="1"/>
</dbReference>
<feature type="binding site" evidence="8">
    <location>
        <position position="218"/>
    </location>
    <ligand>
        <name>sn-glycerol 3-phosphate</name>
        <dbReference type="ChEBI" id="CHEBI:57597"/>
    </ligand>
</feature>
<evidence type="ECO:0000256" key="5">
    <source>
        <dbReference type="ARBA" id="ARBA00023098"/>
    </source>
</evidence>
<feature type="binding site" evidence="8">
    <location>
        <position position="229"/>
    </location>
    <ligand>
        <name>NADPH</name>
        <dbReference type="ChEBI" id="CHEBI:57783"/>
    </ligand>
</feature>
<dbReference type="EC" id="1.1.1.94" evidence="8"/>
<feature type="binding site" evidence="8">
    <location>
        <position position="229"/>
    </location>
    <ligand>
        <name>sn-glycerol 3-phosphate</name>
        <dbReference type="ChEBI" id="CHEBI:57597"/>
    </ligand>
</feature>
<dbReference type="UniPathway" id="UPA00940"/>
<evidence type="ECO:0000256" key="1">
    <source>
        <dbReference type="ARBA" id="ARBA00011009"/>
    </source>
</evidence>
<evidence type="ECO:0000256" key="7">
    <source>
        <dbReference type="ARBA" id="ARBA00023264"/>
    </source>
</evidence>
<feature type="active site" description="Proton acceptor" evidence="8 9">
    <location>
        <position position="165"/>
    </location>
</feature>
<feature type="binding site" evidence="8">
    <location>
        <position position="6"/>
    </location>
    <ligand>
        <name>NADPH</name>
        <dbReference type="ChEBI" id="CHEBI:57783"/>
    </ligand>
</feature>
<evidence type="ECO:0000259" key="15">
    <source>
        <dbReference type="Pfam" id="PF07479"/>
    </source>
</evidence>
<dbReference type="InterPro" id="IPR011128">
    <property type="entry name" value="G3P_DH_NAD-dep_N"/>
</dbReference>
<evidence type="ECO:0000256" key="8">
    <source>
        <dbReference type="HAMAP-Rule" id="MF_00394"/>
    </source>
</evidence>
<dbReference type="HAMAP" id="MF_00394">
    <property type="entry name" value="NAD_Glyc3P_dehydrog"/>
    <property type="match status" value="1"/>
</dbReference>
<evidence type="ECO:0000313" key="16">
    <source>
        <dbReference type="EMBL" id="EGX59355.1"/>
    </source>
</evidence>
<dbReference type="Pfam" id="PF01210">
    <property type="entry name" value="NAD_Gly3P_dh_N"/>
    <property type="match status" value="1"/>
</dbReference>
<dbReference type="PANTHER" id="PTHR11728:SF1">
    <property type="entry name" value="GLYCEROL-3-PHOSPHATE DEHYDROGENASE [NAD(+)] 2, CHLOROPLASTIC"/>
    <property type="match status" value="1"/>
</dbReference>
<feature type="binding site" evidence="11">
    <location>
        <position position="114"/>
    </location>
    <ligand>
        <name>NAD(+)</name>
        <dbReference type="ChEBI" id="CHEBI:57540"/>
    </ligand>
</feature>
<keyword evidence="8" id="KW-0547">Nucleotide-binding</keyword>
<dbReference type="GO" id="GO:0141152">
    <property type="term" value="F:glycerol-3-phosphate dehydrogenase (NAD+) activity"/>
    <property type="evidence" value="ECO:0007669"/>
    <property type="project" value="RHEA"/>
</dbReference>
<dbReference type="GO" id="GO:0006650">
    <property type="term" value="P:glycerophospholipid metabolic process"/>
    <property type="evidence" value="ECO:0007669"/>
    <property type="project" value="UniProtKB-UniRule"/>
</dbReference>
<feature type="binding site" evidence="8">
    <location>
        <position position="80"/>
    </location>
    <ligand>
        <name>NADPH</name>
        <dbReference type="ChEBI" id="CHEBI:57783"/>
    </ligand>
</feature>
<dbReference type="GO" id="GO:0051287">
    <property type="term" value="F:NAD binding"/>
    <property type="evidence" value="ECO:0007669"/>
    <property type="project" value="InterPro"/>
</dbReference>
<feature type="domain" description="Glycerol-3-phosphate dehydrogenase NAD-dependent C-terminal" evidence="15">
    <location>
        <begin position="154"/>
        <end position="294"/>
    </location>
</feature>
<evidence type="ECO:0000256" key="9">
    <source>
        <dbReference type="PIRSR" id="PIRSR000114-1"/>
    </source>
</evidence>
<evidence type="ECO:0000256" key="11">
    <source>
        <dbReference type="PIRSR" id="PIRSR000114-3"/>
    </source>
</evidence>
<dbReference type="GO" id="GO:0046167">
    <property type="term" value="P:glycerol-3-phosphate biosynthetic process"/>
    <property type="evidence" value="ECO:0007669"/>
    <property type="project" value="UniProtKB-UniRule"/>
</dbReference>
<dbReference type="Gene3D" id="3.40.50.720">
    <property type="entry name" value="NAD(P)-binding Rossmann-like Domain"/>
    <property type="match status" value="1"/>
</dbReference>
<dbReference type="InterPro" id="IPR006168">
    <property type="entry name" value="G3P_DH_NAD-dep"/>
</dbReference>
<dbReference type="PROSITE" id="PS00957">
    <property type="entry name" value="NAD_G3PDH"/>
    <property type="match status" value="1"/>
</dbReference>
<keyword evidence="4 8" id="KW-0520">NAD</keyword>
<keyword evidence="8" id="KW-0521">NADP</keyword>
<keyword evidence="2 8" id="KW-0444">Lipid biosynthesis</keyword>
<dbReference type="Pfam" id="PF07479">
    <property type="entry name" value="NAD_Gly3P_dh_C"/>
    <property type="match status" value="1"/>
</dbReference>
<comment type="catalytic activity">
    <reaction evidence="8">
        <text>sn-glycerol 3-phosphate + NAD(+) = dihydroxyacetone phosphate + NADH + H(+)</text>
        <dbReference type="Rhea" id="RHEA:11092"/>
        <dbReference type="ChEBI" id="CHEBI:15378"/>
        <dbReference type="ChEBI" id="CHEBI:57540"/>
        <dbReference type="ChEBI" id="CHEBI:57597"/>
        <dbReference type="ChEBI" id="CHEBI:57642"/>
        <dbReference type="ChEBI" id="CHEBI:57945"/>
        <dbReference type="EC" id="1.1.1.94"/>
    </reaction>
</comment>
<keyword evidence="5 8" id="KW-0443">Lipid metabolism</keyword>
<feature type="binding site" evidence="8">
    <location>
        <position position="114"/>
    </location>
    <ligand>
        <name>NADPH</name>
        <dbReference type="ChEBI" id="CHEBI:57783"/>
    </ligand>
</feature>
<comment type="caution">
    <text evidence="16">The sequence shown here is derived from an EMBL/GenBank/DDBJ whole genome shotgun (WGS) entry which is preliminary data.</text>
</comment>
<feature type="binding site" evidence="8">
    <location>
        <position position="228"/>
    </location>
    <ligand>
        <name>sn-glycerol 3-phosphate</name>
        <dbReference type="ChEBI" id="CHEBI:57597"/>
    </ligand>
</feature>
<keyword evidence="7 8" id="KW-1208">Phospholipid metabolism</keyword>
<comment type="subcellular location">
    <subcellularLocation>
        <location evidence="8">Cytoplasm</location>
    </subcellularLocation>
</comment>
<keyword evidence="6 8" id="KW-0594">Phospholipid biosynthesis</keyword>
<feature type="binding site" evidence="8">
    <location>
        <position position="230"/>
    </location>
    <ligand>
        <name>sn-glycerol 3-phosphate</name>
        <dbReference type="ChEBI" id="CHEBI:57597"/>
    </ligand>
</feature>
<protein>
    <recommendedName>
        <fullName evidence="8">Glycerol-3-phosphate dehydrogenase [NAD(P)+]</fullName>
        <ecNumber evidence="8">1.1.1.94</ecNumber>
    </recommendedName>
    <alternativeName>
        <fullName evidence="8">NAD(P)(+)-dependent glycerol-3-phosphate dehydrogenase</fullName>
    </alternativeName>
    <alternativeName>
        <fullName evidence="8">NAD(P)H-dependent dihydroxyacetone-phosphate reductase</fullName>
    </alternativeName>
</protein>
<feature type="binding site" evidence="8">
    <location>
        <position position="80"/>
    </location>
    <ligand>
        <name>sn-glycerol 3-phosphate</name>
        <dbReference type="ChEBI" id="CHEBI:57597"/>
    </ligand>
</feature>
<comment type="caution">
    <text evidence="8">Lacks conserved residue(s) required for the propagation of feature annotation.</text>
</comment>
<dbReference type="GO" id="GO:0046168">
    <property type="term" value="P:glycerol-3-phosphate catabolic process"/>
    <property type="evidence" value="ECO:0007669"/>
    <property type="project" value="InterPro"/>
</dbReference>
<feature type="binding site" evidence="8">
    <location>
        <position position="255"/>
    </location>
    <ligand>
        <name>NADPH</name>
        <dbReference type="ChEBI" id="CHEBI:57783"/>
    </ligand>
</feature>
<dbReference type="GO" id="GO:0141153">
    <property type="term" value="F:glycerol-3-phosphate dehydrogenase (NADP+) activity"/>
    <property type="evidence" value="ECO:0007669"/>
    <property type="project" value="RHEA"/>
</dbReference>
<proteinExistence type="inferred from homology"/>
<keyword evidence="3 8" id="KW-0560">Oxidoreductase</keyword>
<feature type="binding site" evidence="8">
    <location>
        <position position="23"/>
    </location>
    <ligand>
        <name>NADPH</name>
        <dbReference type="ChEBI" id="CHEBI:57783"/>
    </ligand>
</feature>
<dbReference type="InterPro" id="IPR008927">
    <property type="entry name" value="6-PGluconate_DH-like_C_sf"/>
</dbReference>
<accession>G2GAW4</accession>
<keyword evidence="8" id="KW-0963">Cytoplasm</keyword>
<dbReference type="Gene3D" id="1.10.1040.10">
    <property type="entry name" value="N-(1-d-carboxylethyl)-l-norvaline Dehydrogenase, domain 2"/>
    <property type="match status" value="1"/>
</dbReference>
<dbReference type="GO" id="GO:0005829">
    <property type="term" value="C:cytosol"/>
    <property type="evidence" value="ECO:0007669"/>
    <property type="project" value="TreeGrafter"/>
</dbReference>
<feature type="binding site" evidence="8">
    <location>
        <position position="2"/>
    </location>
    <ligand>
        <name>NADPH</name>
        <dbReference type="ChEBI" id="CHEBI:57783"/>
    </ligand>
</feature>
<feature type="binding site" evidence="8">
    <location>
        <position position="165"/>
    </location>
    <ligand>
        <name>sn-glycerol 3-phosphate</name>
        <dbReference type="ChEBI" id="CHEBI:57597"/>
    </ligand>
</feature>
<feature type="binding site" evidence="8">
    <location>
        <position position="7"/>
    </location>
    <ligand>
        <name>NADPH</name>
        <dbReference type="ChEBI" id="CHEBI:57783"/>
    </ligand>
</feature>
<feature type="domain" description="Glycerol-3-phosphate dehydrogenase NAD-dependent N-terminal" evidence="14">
    <location>
        <begin position="2"/>
        <end position="134"/>
    </location>
</feature>
<organism evidence="16 17">
    <name type="scientific">Streptomyces zinciresistens K42</name>
    <dbReference type="NCBI Taxonomy" id="700597"/>
    <lineage>
        <taxon>Bacteria</taxon>
        <taxon>Bacillati</taxon>
        <taxon>Actinomycetota</taxon>
        <taxon>Actinomycetes</taxon>
        <taxon>Kitasatosporales</taxon>
        <taxon>Streptomycetaceae</taxon>
        <taxon>Streptomyces</taxon>
    </lineage>
</organism>
<reference evidence="16 17" key="1">
    <citation type="submission" date="2011-08" db="EMBL/GenBank/DDBJ databases">
        <authorList>
            <person name="Lin Y."/>
            <person name="Hao X."/>
            <person name="Johnstone L."/>
            <person name="Miller S.J."/>
            <person name="Wei G."/>
            <person name="Rensing C."/>
        </authorList>
    </citation>
    <scope>NUCLEOTIDE SEQUENCE [LARGE SCALE GENOMIC DNA]</scope>
    <source>
        <strain evidence="16 17">K42</strain>
    </source>
</reference>
<dbReference type="PRINTS" id="PR00077">
    <property type="entry name" value="GPDHDRGNASE"/>
</dbReference>
<name>G2GAW4_9ACTN</name>
<dbReference type="InterPro" id="IPR006109">
    <property type="entry name" value="G3P_DH_NAD-dep_C"/>
</dbReference>
<dbReference type="FunFam" id="1.10.1040.10:FF:000001">
    <property type="entry name" value="Glycerol-3-phosphate dehydrogenase [NAD(P)+]"/>
    <property type="match status" value="1"/>
</dbReference>
<feature type="binding site" evidence="8">
    <location>
        <position position="110"/>
    </location>
    <ligand>
        <name>sn-glycerol 3-phosphate</name>
        <dbReference type="ChEBI" id="CHEBI:57597"/>
    </ligand>
</feature>
<evidence type="ECO:0000256" key="12">
    <source>
        <dbReference type="RuleBase" id="RU000437"/>
    </source>
</evidence>
<dbReference type="PIRSF" id="PIRSF000114">
    <property type="entry name" value="Glycerol-3-P_dh"/>
    <property type="match status" value="1"/>
</dbReference>
<dbReference type="Proteomes" id="UP000004217">
    <property type="component" value="Unassembled WGS sequence"/>
</dbReference>
<dbReference type="NCBIfam" id="NF000942">
    <property type="entry name" value="PRK00094.1-4"/>
    <property type="match status" value="1"/>
</dbReference>
<dbReference type="GO" id="GO:0008654">
    <property type="term" value="P:phospholipid biosynthetic process"/>
    <property type="evidence" value="ECO:0007669"/>
    <property type="project" value="UniProtKB-KW"/>
</dbReference>
<evidence type="ECO:0000256" key="6">
    <source>
        <dbReference type="ARBA" id="ARBA00023209"/>
    </source>
</evidence>
<dbReference type="GO" id="GO:0005975">
    <property type="term" value="P:carbohydrate metabolic process"/>
    <property type="evidence" value="ECO:0007669"/>
    <property type="project" value="InterPro"/>
</dbReference>
<comment type="similarity">
    <text evidence="1 8 12">Belongs to the NAD-dependent glycerol-3-phosphate dehydrogenase family.</text>
</comment>
<comment type="pathway">
    <text evidence="8">Membrane lipid metabolism; glycerophospholipid metabolism.</text>
</comment>
<evidence type="ECO:0000256" key="2">
    <source>
        <dbReference type="ARBA" id="ARBA00022516"/>
    </source>
</evidence>
<evidence type="ECO:0000256" key="13">
    <source>
        <dbReference type="RuleBase" id="RU000439"/>
    </source>
</evidence>
<dbReference type="InterPro" id="IPR036291">
    <property type="entry name" value="NAD(P)-bd_dom_sf"/>
</dbReference>
<dbReference type="SUPFAM" id="SSF48179">
    <property type="entry name" value="6-phosphogluconate dehydrogenase C-terminal domain-like"/>
    <property type="match status" value="1"/>
</dbReference>